<proteinExistence type="predicted"/>
<dbReference type="STRING" id="1196031.A361_15290"/>
<name>A0A160MC09_9BACI</name>
<dbReference type="Pfam" id="PF00027">
    <property type="entry name" value="cNMP_binding"/>
    <property type="match status" value="1"/>
</dbReference>
<accession>A0A160MC09</accession>
<keyword evidence="2" id="KW-0238">DNA-binding</keyword>
<evidence type="ECO:0000256" key="2">
    <source>
        <dbReference type="ARBA" id="ARBA00023125"/>
    </source>
</evidence>
<dbReference type="Proteomes" id="UP000077856">
    <property type="component" value="Chromosome"/>
</dbReference>
<dbReference type="CDD" id="cd00038">
    <property type="entry name" value="CAP_ED"/>
    <property type="match status" value="1"/>
</dbReference>
<evidence type="ECO:0000256" key="1">
    <source>
        <dbReference type="ARBA" id="ARBA00023015"/>
    </source>
</evidence>
<organism evidence="7 8">
    <name type="scientific">Cytobacillus oceanisediminis 2691</name>
    <dbReference type="NCBI Taxonomy" id="1196031"/>
    <lineage>
        <taxon>Bacteria</taxon>
        <taxon>Bacillati</taxon>
        <taxon>Bacillota</taxon>
        <taxon>Bacilli</taxon>
        <taxon>Bacillales</taxon>
        <taxon>Bacillaceae</taxon>
        <taxon>Cytobacillus</taxon>
    </lineage>
</organism>
<dbReference type="InterPro" id="IPR018490">
    <property type="entry name" value="cNMP-bd_dom_sf"/>
</dbReference>
<dbReference type="SUPFAM" id="SSF51206">
    <property type="entry name" value="cAMP-binding domain-like"/>
    <property type="match status" value="1"/>
</dbReference>
<dbReference type="InterPro" id="IPR000595">
    <property type="entry name" value="cNMP-bd_dom"/>
</dbReference>
<sequence length="235" mass="26779">MDKIKYLSRIQLFGDLALEELKKYEPVTPIKVMKKGTIISSPHMNQKILYLIKSGKVRLYRLTESGKEFTIDILESGHVFGEIGTFTTGSENLYAETWEDSVICRIDRVQFEKIICENPGIALKLLEIISSRLKEVEELLEYMAYSSVKKRLLFLLNKLTEKFGDKSSGRNPGDWIALDIHITHQELAMMMGSIRETVTALLNELNAEGIVRKAGRRGTMEVHGARLKCALKEDR</sequence>
<dbReference type="AlphaFoldDB" id="A0A160MC09"/>
<dbReference type="PROSITE" id="PS51063">
    <property type="entry name" value="HTH_CRP_2"/>
    <property type="match status" value="1"/>
</dbReference>
<keyword evidence="1" id="KW-0805">Transcription regulation</keyword>
<dbReference type="GO" id="GO:0005829">
    <property type="term" value="C:cytosol"/>
    <property type="evidence" value="ECO:0007669"/>
    <property type="project" value="TreeGrafter"/>
</dbReference>
<dbReference type="RefSeq" id="WP_009334067.1">
    <property type="nucleotide sequence ID" value="NZ_CP015506.1"/>
</dbReference>
<dbReference type="GO" id="GO:0003677">
    <property type="term" value="F:DNA binding"/>
    <property type="evidence" value="ECO:0007669"/>
    <property type="project" value="UniProtKB-KW"/>
</dbReference>
<dbReference type="Pfam" id="PF13545">
    <property type="entry name" value="HTH_Crp_2"/>
    <property type="match status" value="1"/>
</dbReference>
<feature type="domain" description="HTH crp-type" evidence="6">
    <location>
        <begin position="146"/>
        <end position="226"/>
    </location>
</feature>
<dbReference type="SUPFAM" id="SSF46785">
    <property type="entry name" value="Winged helix' DNA-binding domain"/>
    <property type="match status" value="1"/>
</dbReference>
<dbReference type="KEGG" id="bon:A361_15290"/>
<dbReference type="SMART" id="SM00419">
    <property type="entry name" value="HTH_CRP"/>
    <property type="match status" value="1"/>
</dbReference>
<evidence type="ECO:0000256" key="3">
    <source>
        <dbReference type="ARBA" id="ARBA00023159"/>
    </source>
</evidence>
<dbReference type="InterPro" id="IPR050397">
    <property type="entry name" value="Env_Response_Regulators"/>
</dbReference>
<dbReference type="Gene3D" id="2.60.120.10">
    <property type="entry name" value="Jelly Rolls"/>
    <property type="match status" value="1"/>
</dbReference>
<protein>
    <submittedName>
        <fullName evidence="7">Transcriptional regulator</fullName>
    </submittedName>
</protein>
<dbReference type="InterPro" id="IPR014710">
    <property type="entry name" value="RmlC-like_jellyroll"/>
</dbReference>
<dbReference type="PROSITE" id="PS50042">
    <property type="entry name" value="CNMP_BINDING_3"/>
    <property type="match status" value="1"/>
</dbReference>
<dbReference type="EMBL" id="CP015506">
    <property type="protein sequence ID" value="AND40457.1"/>
    <property type="molecule type" value="Genomic_DNA"/>
</dbReference>
<dbReference type="InterPro" id="IPR036388">
    <property type="entry name" value="WH-like_DNA-bd_sf"/>
</dbReference>
<evidence type="ECO:0000259" key="6">
    <source>
        <dbReference type="PROSITE" id="PS51063"/>
    </source>
</evidence>
<dbReference type="SMART" id="SM00100">
    <property type="entry name" value="cNMP"/>
    <property type="match status" value="1"/>
</dbReference>
<reference evidence="7 8" key="1">
    <citation type="submission" date="2016-04" db="EMBL/GenBank/DDBJ databases">
        <title>Complete genome sequence of Bacillus oceanisediminis strain 2691.</title>
        <authorList>
            <person name="Jeong H."/>
            <person name="Kim H.J."/>
            <person name="Lee D.-W."/>
        </authorList>
    </citation>
    <scope>NUCLEOTIDE SEQUENCE [LARGE SCALE GENOMIC DNA]</scope>
    <source>
        <strain evidence="7 8">2691</strain>
    </source>
</reference>
<dbReference type="InterPro" id="IPR036390">
    <property type="entry name" value="WH_DNA-bd_sf"/>
</dbReference>
<keyword evidence="3" id="KW-0010">Activator</keyword>
<keyword evidence="4" id="KW-0804">Transcription</keyword>
<evidence type="ECO:0000313" key="7">
    <source>
        <dbReference type="EMBL" id="AND40457.1"/>
    </source>
</evidence>
<dbReference type="eggNOG" id="COG0664">
    <property type="taxonomic scope" value="Bacteria"/>
</dbReference>
<dbReference type="GO" id="GO:0003700">
    <property type="term" value="F:DNA-binding transcription factor activity"/>
    <property type="evidence" value="ECO:0007669"/>
    <property type="project" value="TreeGrafter"/>
</dbReference>
<evidence type="ECO:0000259" key="5">
    <source>
        <dbReference type="PROSITE" id="PS50042"/>
    </source>
</evidence>
<feature type="domain" description="Cyclic nucleotide-binding" evidence="5">
    <location>
        <begin position="12"/>
        <end position="132"/>
    </location>
</feature>
<gene>
    <name evidence="7" type="ORF">A361_15290</name>
</gene>
<dbReference type="InterPro" id="IPR012318">
    <property type="entry name" value="HTH_CRP"/>
</dbReference>
<dbReference type="PANTHER" id="PTHR24567:SF74">
    <property type="entry name" value="HTH-TYPE TRANSCRIPTIONAL REGULATOR ARCR"/>
    <property type="match status" value="1"/>
</dbReference>
<dbReference type="Gene3D" id="1.10.10.10">
    <property type="entry name" value="Winged helix-like DNA-binding domain superfamily/Winged helix DNA-binding domain"/>
    <property type="match status" value="1"/>
</dbReference>
<evidence type="ECO:0000313" key="8">
    <source>
        <dbReference type="Proteomes" id="UP000077856"/>
    </source>
</evidence>
<evidence type="ECO:0000256" key="4">
    <source>
        <dbReference type="ARBA" id="ARBA00023163"/>
    </source>
</evidence>
<dbReference type="PANTHER" id="PTHR24567">
    <property type="entry name" value="CRP FAMILY TRANSCRIPTIONAL REGULATORY PROTEIN"/>
    <property type="match status" value="1"/>
</dbReference>